<keyword evidence="2" id="KW-0689">Ribosomal protein</keyword>
<name>A0AAN6P2C0_9PEZI</name>
<dbReference type="InterPro" id="IPR009027">
    <property type="entry name" value="Ribosomal_bL9/RNase_H1_N"/>
</dbReference>
<keyword evidence="3" id="KW-0687">Ribonucleoprotein</keyword>
<dbReference type="SUPFAM" id="SSF55658">
    <property type="entry name" value="L9 N-domain-like"/>
    <property type="match status" value="1"/>
</dbReference>
<evidence type="ECO:0000256" key="1">
    <source>
        <dbReference type="ARBA" id="ARBA00010605"/>
    </source>
</evidence>
<evidence type="ECO:0000256" key="3">
    <source>
        <dbReference type="ARBA" id="ARBA00023274"/>
    </source>
</evidence>
<accession>A0AAN6P2C0</accession>
<dbReference type="Pfam" id="PF01281">
    <property type="entry name" value="Ribosomal_L9_N"/>
    <property type="match status" value="1"/>
</dbReference>
<dbReference type="InterPro" id="IPR036935">
    <property type="entry name" value="Ribosomal_bL9_N_sf"/>
</dbReference>
<reference evidence="5" key="2">
    <citation type="submission" date="2023-06" db="EMBL/GenBank/DDBJ databases">
        <authorList>
            <consortium name="Lawrence Berkeley National Laboratory"/>
            <person name="Mondo S.J."/>
            <person name="Hensen N."/>
            <person name="Bonometti L."/>
            <person name="Westerberg I."/>
            <person name="Brannstrom I.O."/>
            <person name="Guillou S."/>
            <person name="Cros-Aarteil S."/>
            <person name="Calhoun S."/>
            <person name="Haridas S."/>
            <person name="Kuo A."/>
            <person name="Pangilinan J."/>
            <person name="Riley R."/>
            <person name="Labutti K."/>
            <person name="Andreopoulos B."/>
            <person name="Lipzen A."/>
            <person name="Chen C."/>
            <person name="Yanf M."/>
            <person name="Daum C."/>
            <person name="Ng V."/>
            <person name="Clum A."/>
            <person name="Steindorff A."/>
            <person name="Ohm R."/>
            <person name="Martin F."/>
            <person name="Silar P."/>
            <person name="Natvig D."/>
            <person name="Lalanne C."/>
            <person name="Gautier V."/>
            <person name="Ament-Velasquez S.L."/>
            <person name="Kruys A."/>
            <person name="Hutchinson M.I."/>
            <person name="Powell A.J."/>
            <person name="Barry K."/>
            <person name="Miller A.N."/>
            <person name="Grigoriev I.V."/>
            <person name="Debuchy R."/>
            <person name="Gladieux P."/>
            <person name="Thoren M.H."/>
            <person name="Johannesson H."/>
        </authorList>
    </citation>
    <scope>NUCLEOTIDE SEQUENCE</scope>
    <source>
        <strain evidence="5">CBS 626.80</strain>
    </source>
</reference>
<gene>
    <name evidence="5" type="ORF">QBC32DRAFT_331008</name>
</gene>
<dbReference type="GO" id="GO:1990904">
    <property type="term" value="C:ribonucleoprotein complex"/>
    <property type="evidence" value="ECO:0007669"/>
    <property type="project" value="UniProtKB-KW"/>
</dbReference>
<dbReference type="GO" id="GO:0006412">
    <property type="term" value="P:translation"/>
    <property type="evidence" value="ECO:0007669"/>
    <property type="project" value="InterPro"/>
</dbReference>
<feature type="domain" description="Ribosomal protein L9" evidence="4">
    <location>
        <begin position="65"/>
        <end position="108"/>
    </location>
</feature>
<dbReference type="PANTHER" id="PTHR21368">
    <property type="entry name" value="50S RIBOSOMAL PROTEIN L9"/>
    <property type="match status" value="1"/>
</dbReference>
<dbReference type="EMBL" id="MU859066">
    <property type="protein sequence ID" value="KAK3956355.1"/>
    <property type="molecule type" value="Genomic_DNA"/>
</dbReference>
<comment type="caution">
    <text evidence="5">The sequence shown here is derived from an EMBL/GenBank/DDBJ whole genome shotgun (WGS) entry which is preliminary data.</text>
</comment>
<dbReference type="AlphaFoldDB" id="A0AAN6P2C0"/>
<dbReference type="Proteomes" id="UP001303222">
    <property type="component" value="Unassembled WGS sequence"/>
</dbReference>
<organism evidence="5 6">
    <name type="scientific">Pseudoneurospora amorphoporcata</name>
    <dbReference type="NCBI Taxonomy" id="241081"/>
    <lineage>
        <taxon>Eukaryota</taxon>
        <taxon>Fungi</taxon>
        <taxon>Dikarya</taxon>
        <taxon>Ascomycota</taxon>
        <taxon>Pezizomycotina</taxon>
        <taxon>Sordariomycetes</taxon>
        <taxon>Sordariomycetidae</taxon>
        <taxon>Sordariales</taxon>
        <taxon>Sordariaceae</taxon>
        <taxon>Pseudoneurospora</taxon>
    </lineage>
</organism>
<sequence>MTASALTKWPTCLACLRRLAQPFGATAASHGEPRARAVPVARPFVHIQTRAASHRMRLQDQGVVVRLLEDIPKFGRKHAIFRTERGRMRNEWFPKNKAEYMTPARFQELGLTRDAIGEVDRTFVILSALDVATRKAPEEQKMEEEPVPEIQIPQVKVQDVTPETAHALLSELIPNTLTFHREPVPIPVPQPKLAEEPKVSPLIARRAPAPTPQTPSTDKAERAIFGSVSSTDILNQIKALISGHEDASRIVLGPSSVKIVGLADGNDRIRHLGRWEIEIAVARAGSGLEPVRKLVEILPSAQ</sequence>
<dbReference type="InterPro" id="IPR000244">
    <property type="entry name" value="Ribosomal_bL9"/>
</dbReference>
<evidence type="ECO:0000313" key="5">
    <source>
        <dbReference type="EMBL" id="KAK3956355.1"/>
    </source>
</evidence>
<dbReference type="GO" id="GO:0005840">
    <property type="term" value="C:ribosome"/>
    <property type="evidence" value="ECO:0007669"/>
    <property type="project" value="UniProtKB-KW"/>
</dbReference>
<keyword evidence="6" id="KW-1185">Reference proteome</keyword>
<evidence type="ECO:0000313" key="6">
    <source>
        <dbReference type="Proteomes" id="UP001303222"/>
    </source>
</evidence>
<evidence type="ECO:0000259" key="4">
    <source>
        <dbReference type="Pfam" id="PF01281"/>
    </source>
</evidence>
<dbReference type="InterPro" id="IPR020070">
    <property type="entry name" value="Ribosomal_bL9_N"/>
</dbReference>
<proteinExistence type="inferred from homology"/>
<dbReference type="Gene3D" id="3.40.5.10">
    <property type="entry name" value="Ribosomal protein L9, N-terminal domain"/>
    <property type="match status" value="1"/>
</dbReference>
<evidence type="ECO:0000256" key="2">
    <source>
        <dbReference type="ARBA" id="ARBA00022980"/>
    </source>
</evidence>
<dbReference type="GO" id="GO:0003735">
    <property type="term" value="F:structural constituent of ribosome"/>
    <property type="evidence" value="ECO:0007669"/>
    <property type="project" value="InterPro"/>
</dbReference>
<protein>
    <recommendedName>
        <fullName evidence="4">Ribosomal protein L9 domain-containing protein</fullName>
    </recommendedName>
</protein>
<comment type="similarity">
    <text evidence="1">Belongs to the bacterial ribosomal protein bL9 family.</text>
</comment>
<reference evidence="5" key="1">
    <citation type="journal article" date="2023" name="Mol. Phylogenet. Evol.">
        <title>Genome-scale phylogeny and comparative genomics of the fungal order Sordariales.</title>
        <authorList>
            <person name="Hensen N."/>
            <person name="Bonometti L."/>
            <person name="Westerberg I."/>
            <person name="Brannstrom I.O."/>
            <person name="Guillou S."/>
            <person name="Cros-Aarteil S."/>
            <person name="Calhoun S."/>
            <person name="Haridas S."/>
            <person name="Kuo A."/>
            <person name="Mondo S."/>
            <person name="Pangilinan J."/>
            <person name="Riley R."/>
            <person name="LaButti K."/>
            <person name="Andreopoulos B."/>
            <person name="Lipzen A."/>
            <person name="Chen C."/>
            <person name="Yan M."/>
            <person name="Daum C."/>
            <person name="Ng V."/>
            <person name="Clum A."/>
            <person name="Steindorff A."/>
            <person name="Ohm R.A."/>
            <person name="Martin F."/>
            <person name="Silar P."/>
            <person name="Natvig D.O."/>
            <person name="Lalanne C."/>
            <person name="Gautier V."/>
            <person name="Ament-Velasquez S.L."/>
            <person name="Kruys A."/>
            <person name="Hutchinson M.I."/>
            <person name="Powell A.J."/>
            <person name="Barry K."/>
            <person name="Miller A.N."/>
            <person name="Grigoriev I.V."/>
            <person name="Debuchy R."/>
            <person name="Gladieux P."/>
            <person name="Hiltunen Thoren M."/>
            <person name="Johannesson H."/>
        </authorList>
    </citation>
    <scope>NUCLEOTIDE SEQUENCE</scope>
    <source>
        <strain evidence="5">CBS 626.80</strain>
    </source>
</reference>